<dbReference type="InterPro" id="IPR031311">
    <property type="entry name" value="CHIT_BIND_RR_consensus"/>
</dbReference>
<keyword evidence="1 2" id="KW-0193">Cuticle</keyword>
<name>A0A8I6SE45_CIMLE</name>
<dbReference type="OrthoDB" id="6368834at2759"/>
<dbReference type="PANTHER" id="PTHR10380:SF173">
    <property type="entry name" value="CUTICULAR PROTEIN 47EF, ISOFORM C-RELATED"/>
    <property type="match status" value="1"/>
</dbReference>
<evidence type="ECO:0000256" key="2">
    <source>
        <dbReference type="PROSITE-ProRule" id="PRU00497"/>
    </source>
</evidence>
<dbReference type="PANTHER" id="PTHR10380">
    <property type="entry name" value="CUTICLE PROTEIN"/>
    <property type="match status" value="1"/>
</dbReference>
<dbReference type="InterPro" id="IPR050468">
    <property type="entry name" value="Cuticle_Struct_Prot"/>
</dbReference>
<evidence type="ECO:0000256" key="3">
    <source>
        <dbReference type="SAM" id="SignalP"/>
    </source>
</evidence>
<organism evidence="4 5">
    <name type="scientific">Cimex lectularius</name>
    <name type="common">Bed bug</name>
    <name type="synonym">Acanthia lectularia</name>
    <dbReference type="NCBI Taxonomy" id="79782"/>
    <lineage>
        <taxon>Eukaryota</taxon>
        <taxon>Metazoa</taxon>
        <taxon>Ecdysozoa</taxon>
        <taxon>Arthropoda</taxon>
        <taxon>Hexapoda</taxon>
        <taxon>Insecta</taxon>
        <taxon>Pterygota</taxon>
        <taxon>Neoptera</taxon>
        <taxon>Paraneoptera</taxon>
        <taxon>Hemiptera</taxon>
        <taxon>Heteroptera</taxon>
        <taxon>Panheteroptera</taxon>
        <taxon>Cimicomorpha</taxon>
        <taxon>Cimicidae</taxon>
        <taxon>Cimex</taxon>
    </lineage>
</organism>
<dbReference type="KEGG" id="clec:106672543"/>
<reference evidence="4" key="1">
    <citation type="submission" date="2022-01" db="UniProtKB">
        <authorList>
            <consortium name="EnsemblMetazoa"/>
        </authorList>
    </citation>
    <scope>IDENTIFICATION</scope>
</reference>
<dbReference type="GO" id="GO:0062129">
    <property type="term" value="C:chitin-based extracellular matrix"/>
    <property type="evidence" value="ECO:0007669"/>
    <property type="project" value="TreeGrafter"/>
</dbReference>
<dbReference type="PROSITE" id="PS51155">
    <property type="entry name" value="CHIT_BIND_RR_2"/>
    <property type="match status" value="1"/>
</dbReference>
<feature type="chain" id="PRO_5035196731" description="CPR type cuticle protein" evidence="3">
    <location>
        <begin position="17"/>
        <end position="108"/>
    </location>
</feature>
<dbReference type="EnsemblMetazoa" id="XM_014404067.2">
    <property type="protein sequence ID" value="XP_014259553.1"/>
    <property type="gene ID" value="LOC106672543"/>
</dbReference>
<gene>
    <name evidence="4" type="primary">106672543</name>
</gene>
<dbReference type="InterPro" id="IPR000618">
    <property type="entry name" value="Insect_cuticle"/>
</dbReference>
<dbReference type="Proteomes" id="UP000494040">
    <property type="component" value="Unassembled WGS sequence"/>
</dbReference>
<feature type="signal peptide" evidence="3">
    <location>
        <begin position="1"/>
        <end position="16"/>
    </location>
</feature>
<evidence type="ECO:0000313" key="5">
    <source>
        <dbReference type="Proteomes" id="UP000494040"/>
    </source>
</evidence>
<keyword evidence="5" id="KW-1185">Reference proteome</keyword>
<keyword evidence="3" id="KW-0732">Signal</keyword>
<evidence type="ECO:0000313" key="4">
    <source>
        <dbReference type="EnsemblMetazoa" id="XP_014259553.1"/>
    </source>
</evidence>
<dbReference type="PROSITE" id="PS00233">
    <property type="entry name" value="CHIT_BIND_RR_1"/>
    <property type="match status" value="1"/>
</dbReference>
<dbReference type="AlphaFoldDB" id="A0A8I6SE45"/>
<evidence type="ECO:0008006" key="6">
    <source>
        <dbReference type="Google" id="ProtNLM"/>
    </source>
</evidence>
<proteinExistence type="predicted"/>
<evidence type="ECO:0000256" key="1">
    <source>
        <dbReference type="ARBA" id="ARBA00022460"/>
    </source>
</evidence>
<sequence>MKSLLLIFALINSLMGHENDTAPPIYITQSRDEYGQYFLTYEAGDGTVISEQGVLKPTPDGTDNVLVKQGSYKFTSPEGVPVHLRYTADEYGFHPHGNVLPVFHPDYF</sequence>
<dbReference type="OMA" id="GHENDTA"/>
<protein>
    <recommendedName>
        <fullName evidence="6">CPR type cuticle protein</fullName>
    </recommendedName>
</protein>
<dbReference type="GO" id="GO:0008010">
    <property type="term" value="F:structural constituent of chitin-based larval cuticle"/>
    <property type="evidence" value="ECO:0007669"/>
    <property type="project" value="TreeGrafter"/>
</dbReference>
<dbReference type="Pfam" id="PF00379">
    <property type="entry name" value="Chitin_bind_4"/>
    <property type="match status" value="1"/>
</dbReference>
<accession>A0A8I6SE45</accession>